<evidence type="ECO:0000313" key="7">
    <source>
        <dbReference type="Proteomes" id="UP000599109"/>
    </source>
</evidence>
<dbReference type="SMART" id="SM00448">
    <property type="entry name" value="REC"/>
    <property type="match status" value="1"/>
</dbReference>
<keyword evidence="1" id="KW-0902">Two-component regulatory system</keyword>
<dbReference type="InterPro" id="IPR001789">
    <property type="entry name" value="Sig_transdc_resp-reg_receiver"/>
</dbReference>
<dbReference type="InterPro" id="IPR036641">
    <property type="entry name" value="HPT_dom_sf"/>
</dbReference>
<dbReference type="PROSITE" id="PS50894">
    <property type="entry name" value="HPT"/>
    <property type="match status" value="1"/>
</dbReference>
<evidence type="ECO:0000256" key="1">
    <source>
        <dbReference type="ARBA" id="ARBA00023012"/>
    </source>
</evidence>
<gene>
    <name evidence="6" type="ORF">JJ685_09100</name>
</gene>
<feature type="domain" description="HPt" evidence="5">
    <location>
        <begin position="196"/>
        <end position="290"/>
    </location>
</feature>
<evidence type="ECO:0000259" key="5">
    <source>
        <dbReference type="PROSITE" id="PS50894"/>
    </source>
</evidence>
<protein>
    <submittedName>
        <fullName evidence="6">Response regulator</fullName>
    </submittedName>
</protein>
<keyword evidence="7" id="KW-1185">Reference proteome</keyword>
<organism evidence="6 7">
    <name type="scientific">Ramlibacter monticola</name>
    <dbReference type="NCBI Taxonomy" id="1926872"/>
    <lineage>
        <taxon>Bacteria</taxon>
        <taxon>Pseudomonadati</taxon>
        <taxon>Pseudomonadota</taxon>
        <taxon>Betaproteobacteria</taxon>
        <taxon>Burkholderiales</taxon>
        <taxon>Comamonadaceae</taxon>
        <taxon>Ramlibacter</taxon>
    </lineage>
</organism>
<dbReference type="SUPFAM" id="SSF52172">
    <property type="entry name" value="CheY-like"/>
    <property type="match status" value="1"/>
</dbReference>
<comment type="caution">
    <text evidence="3">Lacks conserved residue(s) required for the propagation of feature annotation.</text>
</comment>
<dbReference type="PROSITE" id="PS50110">
    <property type="entry name" value="RESPONSE_REGULATORY"/>
    <property type="match status" value="1"/>
</dbReference>
<dbReference type="GO" id="GO:0004672">
    <property type="term" value="F:protein kinase activity"/>
    <property type="evidence" value="ECO:0007669"/>
    <property type="project" value="UniProtKB-ARBA"/>
</dbReference>
<dbReference type="AlphaFoldDB" id="A0A937CT53"/>
<feature type="domain" description="Response regulatory" evidence="4">
    <location>
        <begin position="40"/>
        <end position="159"/>
    </location>
</feature>
<dbReference type="Gene3D" id="3.40.50.2300">
    <property type="match status" value="1"/>
</dbReference>
<dbReference type="Gene3D" id="1.20.120.160">
    <property type="entry name" value="HPT domain"/>
    <property type="match status" value="1"/>
</dbReference>
<evidence type="ECO:0000256" key="2">
    <source>
        <dbReference type="PROSITE-ProRule" id="PRU00110"/>
    </source>
</evidence>
<dbReference type="Pfam" id="PF01627">
    <property type="entry name" value="Hpt"/>
    <property type="match status" value="1"/>
</dbReference>
<evidence type="ECO:0000256" key="3">
    <source>
        <dbReference type="PROSITE-ProRule" id="PRU00169"/>
    </source>
</evidence>
<dbReference type="RefSeq" id="WP_201673935.1">
    <property type="nucleotide sequence ID" value="NZ_JAEQNE010000002.1"/>
</dbReference>
<keyword evidence="2" id="KW-0597">Phosphoprotein</keyword>
<dbReference type="EMBL" id="JAEQNE010000002">
    <property type="protein sequence ID" value="MBL0391294.1"/>
    <property type="molecule type" value="Genomic_DNA"/>
</dbReference>
<dbReference type="InterPro" id="IPR011006">
    <property type="entry name" value="CheY-like_superfamily"/>
</dbReference>
<reference evidence="6 7" key="1">
    <citation type="journal article" date="2017" name="Int. J. Syst. Evol. Microbiol.">
        <title>Ramlibacter monticola sp. nov., isolated from forest soil.</title>
        <authorList>
            <person name="Chaudhary D.K."/>
            <person name="Kim J."/>
        </authorList>
    </citation>
    <scope>NUCLEOTIDE SEQUENCE [LARGE SCALE GENOMIC DNA]</scope>
    <source>
        <strain evidence="6 7">KACC 19175</strain>
    </source>
</reference>
<dbReference type="Proteomes" id="UP000599109">
    <property type="component" value="Unassembled WGS sequence"/>
</dbReference>
<feature type="modified residue" description="Phosphohistidine" evidence="2">
    <location>
        <position position="235"/>
    </location>
</feature>
<proteinExistence type="predicted"/>
<evidence type="ECO:0000259" key="4">
    <source>
        <dbReference type="PROSITE" id="PS50110"/>
    </source>
</evidence>
<dbReference type="Pfam" id="PF00072">
    <property type="entry name" value="Response_reg"/>
    <property type="match status" value="1"/>
</dbReference>
<dbReference type="InterPro" id="IPR008207">
    <property type="entry name" value="Sig_transdc_His_kin_Hpt_dom"/>
</dbReference>
<dbReference type="SUPFAM" id="SSF47226">
    <property type="entry name" value="Histidine-containing phosphotransfer domain, HPT domain"/>
    <property type="match status" value="1"/>
</dbReference>
<dbReference type="GO" id="GO:0000160">
    <property type="term" value="P:phosphorelay signal transduction system"/>
    <property type="evidence" value="ECO:0007669"/>
    <property type="project" value="UniProtKB-KW"/>
</dbReference>
<sequence>MSALALKFGLELFIGRRRAQAPRRSVLQHFMKHRSGKPGPAPLAGRRILLAEGAQALADALRQGGAEVVPAGAAVFDALRAHEGVDAVILSLETPGLDGPAVARAIRAAGAPWSEVPVVAVATRSDASAEAALAAAGIDGLLLKPVETTLLYETLTRFMASGAARAQRAQPAASATATSVATEALLNLQRLESYRRIGMLDDLVNDYLPEMARLVAAVHDAARESDAQASLAALHSLLGMSGEAGAQGLYQQVRKLYVPLLEHGQWPAAPDWLPQLNQLARRTEEALRAYCSQQARSSAS</sequence>
<name>A0A937CT53_9BURK</name>
<evidence type="ECO:0000313" key="6">
    <source>
        <dbReference type="EMBL" id="MBL0391294.1"/>
    </source>
</evidence>
<accession>A0A937CT53</accession>
<comment type="caution">
    <text evidence="6">The sequence shown here is derived from an EMBL/GenBank/DDBJ whole genome shotgun (WGS) entry which is preliminary data.</text>
</comment>